<feature type="region of interest" description="Disordered" evidence="1">
    <location>
        <begin position="1"/>
        <end position="31"/>
    </location>
</feature>
<evidence type="ECO:0000313" key="3">
    <source>
        <dbReference type="Proteomes" id="UP000258707"/>
    </source>
</evidence>
<sequence length="181" mass="19691">MALEVPTRTQVKSAAARKTQSFNGPRELGSRSNPGKISFSLLCRAVSGSTGSFERYLAPFVSRGGSALSNHLIGIRIITVGTIAGSPPLVDRGRRLTASVASRATRSHTKTLAGRIRHPLSVVRDRVVRSTPPVRSSDPTERRNTRHSLEDGGIRLERYHATSKSSIHELDAGKQSDELLW</sequence>
<organism evidence="2 3">
    <name type="scientific">Natrarchaeobaculum sulfurireducens</name>
    <dbReference type="NCBI Taxonomy" id="2044521"/>
    <lineage>
        <taxon>Archaea</taxon>
        <taxon>Methanobacteriati</taxon>
        <taxon>Methanobacteriota</taxon>
        <taxon>Stenosarchaea group</taxon>
        <taxon>Halobacteria</taxon>
        <taxon>Halobacteriales</taxon>
        <taxon>Natrialbaceae</taxon>
        <taxon>Natrarchaeobaculum</taxon>
    </lineage>
</organism>
<feature type="compositionally biased region" description="Polar residues" evidence="1">
    <location>
        <begin position="7"/>
        <end position="23"/>
    </location>
</feature>
<proteinExistence type="predicted"/>
<dbReference type="AlphaFoldDB" id="A0A346P9Y6"/>
<dbReference type="KEGG" id="nan:AArc1_5130"/>
<feature type="region of interest" description="Disordered" evidence="1">
    <location>
        <begin position="128"/>
        <end position="153"/>
    </location>
</feature>
<accession>A0A346P9Y6</accession>
<gene>
    <name evidence="2" type="ORF">AArc1_5130</name>
</gene>
<keyword evidence="2" id="KW-0614">Plasmid</keyword>
<feature type="compositionally biased region" description="Basic and acidic residues" evidence="1">
    <location>
        <begin position="138"/>
        <end position="153"/>
    </location>
</feature>
<dbReference type="EMBL" id="CP024046">
    <property type="protein sequence ID" value="AXR76331.1"/>
    <property type="molecule type" value="Genomic_DNA"/>
</dbReference>
<evidence type="ECO:0000313" key="2">
    <source>
        <dbReference type="EMBL" id="AXR76331.1"/>
    </source>
</evidence>
<protein>
    <submittedName>
        <fullName evidence="2">Uncharacterized protein</fullName>
    </submittedName>
</protein>
<dbReference type="Proteomes" id="UP000258707">
    <property type="component" value="Plasmid pAArc1-02"/>
</dbReference>
<evidence type="ECO:0000256" key="1">
    <source>
        <dbReference type="SAM" id="MobiDB-lite"/>
    </source>
</evidence>
<name>A0A346P9Y6_9EURY</name>
<reference evidence="2 3" key="1">
    <citation type="submission" date="2017-10" db="EMBL/GenBank/DDBJ databases">
        <title>Phenotypic and genomic properties of facultatively anaerobic sulfur-reducing natronoarchaea from hypersaline soda lakes.</title>
        <authorList>
            <person name="Sorokin D.Y."/>
            <person name="Kublanov I.V."/>
            <person name="Roman P."/>
            <person name="Sinninghe Damste J.S."/>
            <person name="Golyshin P.N."/>
            <person name="Rojo D."/>
            <person name="Ciordia S."/>
            <person name="Mena Md.C."/>
            <person name="Ferrer M."/>
            <person name="Messina E."/>
            <person name="Smedile F."/>
            <person name="La Spada G."/>
            <person name="La Cono V."/>
            <person name="Yakimov M.M."/>
        </authorList>
    </citation>
    <scope>NUCLEOTIDE SEQUENCE [LARGE SCALE GENOMIC DNA]</scope>
    <source>
        <strain evidence="2 3">AArc1</strain>
        <plasmid evidence="3">paarc1-02</plasmid>
    </source>
</reference>
<geneLocation type="plasmid" evidence="3">
    <name>paarc1-02</name>
</geneLocation>